<sequence>MSMKKVLLKSSTRISLNDRFTFLRSQPETSSIPSIRQRNSNEQVASARNRRLAVQMERRPTVLAALKLKKRSLKQRLGQATGNQFGSVKDRLLLSRGSFRGRRGTTRGGGSTFGQGISPLRQNRDQGGFATAEGSGRGAN</sequence>
<feature type="non-terminal residue" evidence="2">
    <location>
        <position position="140"/>
    </location>
</feature>
<evidence type="ECO:0000256" key="1">
    <source>
        <dbReference type="SAM" id="MobiDB-lite"/>
    </source>
</evidence>
<feature type="compositionally biased region" description="Polar residues" evidence="1">
    <location>
        <begin position="27"/>
        <end position="46"/>
    </location>
</feature>
<dbReference type="PANTHER" id="PTHR48426">
    <property type="entry name" value="CHROMATIN TARGET OF PRMT1 PROTEIN"/>
    <property type="match status" value="1"/>
</dbReference>
<organism evidence="2">
    <name type="scientific">Clastoptera arizonana</name>
    <name type="common">Arizona spittle bug</name>
    <dbReference type="NCBI Taxonomy" id="38151"/>
    <lineage>
        <taxon>Eukaryota</taxon>
        <taxon>Metazoa</taxon>
        <taxon>Ecdysozoa</taxon>
        <taxon>Arthropoda</taxon>
        <taxon>Hexapoda</taxon>
        <taxon>Insecta</taxon>
        <taxon>Pterygota</taxon>
        <taxon>Neoptera</taxon>
        <taxon>Paraneoptera</taxon>
        <taxon>Hemiptera</taxon>
        <taxon>Auchenorrhyncha</taxon>
        <taxon>Cercopoidea</taxon>
        <taxon>Clastopteridae</taxon>
        <taxon>Clastoptera</taxon>
    </lineage>
</organism>
<name>A0A1B6DZV7_9HEMI</name>
<evidence type="ECO:0000313" key="2">
    <source>
        <dbReference type="EMBL" id="JAS31189.1"/>
    </source>
</evidence>
<dbReference type="PANTHER" id="PTHR48426:SF1">
    <property type="entry name" value="CHROMATIN TARGET OF PRMT1 PROTEIN"/>
    <property type="match status" value="1"/>
</dbReference>
<proteinExistence type="predicted"/>
<dbReference type="AlphaFoldDB" id="A0A1B6DZV7"/>
<feature type="region of interest" description="Disordered" evidence="1">
    <location>
        <begin position="27"/>
        <end position="53"/>
    </location>
</feature>
<evidence type="ECO:0008006" key="3">
    <source>
        <dbReference type="Google" id="ProtNLM"/>
    </source>
</evidence>
<accession>A0A1B6DZV7</accession>
<gene>
    <name evidence="2" type="ORF">g.35509</name>
</gene>
<protein>
    <recommendedName>
        <fullName evidence="3">Chromatin target of PRMT1 protein C-terminal domain-containing protein</fullName>
    </recommendedName>
</protein>
<reference evidence="2" key="1">
    <citation type="submission" date="2015-12" db="EMBL/GenBank/DDBJ databases">
        <title>De novo transcriptome assembly of four potential Pierce s Disease insect vectors from Arizona vineyards.</title>
        <authorList>
            <person name="Tassone E.E."/>
        </authorList>
    </citation>
    <scope>NUCLEOTIDE SEQUENCE</scope>
</reference>
<dbReference type="EMBL" id="GEDC01006109">
    <property type="protein sequence ID" value="JAS31189.1"/>
    <property type="molecule type" value="Transcribed_RNA"/>
</dbReference>
<feature type="region of interest" description="Disordered" evidence="1">
    <location>
        <begin position="96"/>
        <end position="140"/>
    </location>
</feature>
<dbReference type="InterPro" id="IPR052656">
    <property type="entry name" value="CTOP_PRMT1"/>
</dbReference>